<accession>A0A517VW15</accession>
<dbReference type="RefSeq" id="WP_144985566.1">
    <property type="nucleotide sequence ID" value="NZ_CP037920.1"/>
</dbReference>
<protein>
    <submittedName>
        <fullName evidence="1">Uncharacterized protein</fullName>
    </submittedName>
</protein>
<proteinExistence type="predicted"/>
<gene>
    <name evidence="1" type="ORF">V144x_26660</name>
</gene>
<reference evidence="1 2" key="1">
    <citation type="submission" date="2019-03" db="EMBL/GenBank/DDBJ databases">
        <title>Deep-cultivation of Planctomycetes and their phenomic and genomic characterization uncovers novel biology.</title>
        <authorList>
            <person name="Wiegand S."/>
            <person name="Jogler M."/>
            <person name="Boedeker C."/>
            <person name="Pinto D."/>
            <person name="Vollmers J."/>
            <person name="Rivas-Marin E."/>
            <person name="Kohn T."/>
            <person name="Peeters S.H."/>
            <person name="Heuer A."/>
            <person name="Rast P."/>
            <person name="Oberbeckmann S."/>
            <person name="Bunk B."/>
            <person name="Jeske O."/>
            <person name="Meyerdierks A."/>
            <person name="Storesund J.E."/>
            <person name="Kallscheuer N."/>
            <person name="Luecker S."/>
            <person name="Lage O.M."/>
            <person name="Pohl T."/>
            <person name="Merkel B.J."/>
            <person name="Hornburger P."/>
            <person name="Mueller R.-W."/>
            <person name="Bruemmer F."/>
            <person name="Labrenz M."/>
            <person name="Spormann A.M."/>
            <person name="Op den Camp H."/>
            <person name="Overmann J."/>
            <person name="Amann R."/>
            <person name="Jetten M.S.M."/>
            <person name="Mascher T."/>
            <person name="Medema M.H."/>
            <person name="Devos D.P."/>
            <person name="Kaster A.-K."/>
            <person name="Ovreas L."/>
            <person name="Rohde M."/>
            <person name="Galperin M.Y."/>
            <person name="Jogler C."/>
        </authorList>
    </citation>
    <scope>NUCLEOTIDE SEQUENCE [LARGE SCALE GENOMIC DNA]</scope>
    <source>
        <strain evidence="1 2">V144</strain>
    </source>
</reference>
<organism evidence="1 2">
    <name type="scientific">Gimesia aquarii</name>
    <dbReference type="NCBI Taxonomy" id="2527964"/>
    <lineage>
        <taxon>Bacteria</taxon>
        <taxon>Pseudomonadati</taxon>
        <taxon>Planctomycetota</taxon>
        <taxon>Planctomycetia</taxon>
        <taxon>Planctomycetales</taxon>
        <taxon>Planctomycetaceae</taxon>
        <taxon>Gimesia</taxon>
    </lineage>
</organism>
<name>A0A517VW15_9PLAN</name>
<dbReference type="EMBL" id="CP037920">
    <property type="protein sequence ID" value="QDT97195.1"/>
    <property type="molecule type" value="Genomic_DNA"/>
</dbReference>
<sequence length="131" mass="15522">MKMFNWFDISECFAQFKGVYDLQELFEITIDYSFAPWETNWLLPQCITEDNFEVNIALIEKKWAKHFVEGLVSSIRVGAFKDVSPYANSEWFSHVVENGKFDSHFLEGIRVLKNKFADEKWDSYDTISEQR</sequence>
<evidence type="ECO:0000313" key="1">
    <source>
        <dbReference type="EMBL" id="QDT97195.1"/>
    </source>
</evidence>
<dbReference type="AlphaFoldDB" id="A0A517VW15"/>
<evidence type="ECO:0000313" key="2">
    <source>
        <dbReference type="Proteomes" id="UP000318704"/>
    </source>
</evidence>
<dbReference type="KEGG" id="gaw:V144x_26660"/>
<dbReference type="Proteomes" id="UP000318704">
    <property type="component" value="Chromosome"/>
</dbReference>